<accession>A0A1G4IDE7</accession>
<comment type="caution">
    <text evidence="2">The sequence shown here is derived from an EMBL/GenBank/DDBJ whole genome shotgun (WGS) entry which is preliminary data.</text>
</comment>
<evidence type="ECO:0000313" key="2">
    <source>
        <dbReference type="EMBL" id="SCU70303.1"/>
    </source>
</evidence>
<name>A0A1G4IDE7_TRYEQ</name>
<feature type="signal peptide" evidence="1">
    <location>
        <begin position="1"/>
        <end position="30"/>
    </location>
</feature>
<sequence>MSLDLKRSKIIRRHLLAFPLAFLAALAAFATDSDNSENAADFAVLCRLMRLAERGYDESKPVDIKLNKEFENSIKKATALADFNETNINLHKQQKNFGLKEADKPLPHSPTAKAIAIKINRTAAVAAVLATAVEWAAKKTREAKKRANANLKKHCTATETSLNWTTMARHCCKQQTKIGCSARTRP</sequence>
<dbReference type="GeneID" id="92375816"/>
<reference evidence="2" key="1">
    <citation type="submission" date="2016-09" db="EMBL/GenBank/DDBJ databases">
        <authorList>
            <person name="Hebert L."/>
            <person name="Moumen B."/>
        </authorList>
    </citation>
    <scope>NUCLEOTIDE SEQUENCE [LARGE SCALE GENOMIC DNA]</scope>
    <source>
        <strain evidence="2">OVI</strain>
    </source>
</reference>
<gene>
    <name evidence="2" type="ORF">TEOVI_000187600</name>
</gene>
<dbReference type="VEuPathDB" id="TriTrypDB:TEOVI_000187600"/>
<keyword evidence="3" id="KW-1185">Reference proteome</keyword>
<dbReference type="EMBL" id="CZPT02001409">
    <property type="protein sequence ID" value="SCU70303.1"/>
    <property type="molecule type" value="Genomic_DNA"/>
</dbReference>
<proteinExistence type="predicted"/>
<evidence type="ECO:0000256" key="1">
    <source>
        <dbReference type="SAM" id="SignalP"/>
    </source>
</evidence>
<dbReference type="RefSeq" id="XP_067081140.1">
    <property type="nucleotide sequence ID" value="XM_067225039.1"/>
</dbReference>
<keyword evidence="1" id="KW-0732">Signal</keyword>
<evidence type="ECO:0008006" key="4">
    <source>
        <dbReference type="Google" id="ProtNLM"/>
    </source>
</evidence>
<dbReference type="Proteomes" id="UP000195570">
    <property type="component" value="Unassembled WGS sequence"/>
</dbReference>
<protein>
    <recommendedName>
        <fullName evidence="4">Trypanosomal VSG domain containing protein</fullName>
    </recommendedName>
</protein>
<organism evidence="2 3">
    <name type="scientific">Trypanosoma equiperdum</name>
    <dbReference type="NCBI Taxonomy" id="5694"/>
    <lineage>
        <taxon>Eukaryota</taxon>
        <taxon>Discoba</taxon>
        <taxon>Euglenozoa</taxon>
        <taxon>Kinetoplastea</taxon>
        <taxon>Metakinetoplastina</taxon>
        <taxon>Trypanosomatida</taxon>
        <taxon>Trypanosomatidae</taxon>
        <taxon>Trypanosoma</taxon>
    </lineage>
</organism>
<dbReference type="AlphaFoldDB" id="A0A1G4IDE7"/>
<feature type="chain" id="PRO_5009235431" description="Trypanosomal VSG domain containing protein" evidence="1">
    <location>
        <begin position="31"/>
        <end position="186"/>
    </location>
</feature>
<evidence type="ECO:0000313" key="3">
    <source>
        <dbReference type="Proteomes" id="UP000195570"/>
    </source>
</evidence>